<keyword evidence="1" id="KW-0472">Membrane</keyword>
<feature type="transmembrane region" description="Helical" evidence="1">
    <location>
        <begin position="92"/>
        <end position="110"/>
    </location>
</feature>
<dbReference type="EMBL" id="JRYO01000159">
    <property type="protein sequence ID" value="KHE91983.1"/>
    <property type="molecule type" value="Genomic_DNA"/>
</dbReference>
<feature type="transmembrane region" description="Helical" evidence="1">
    <location>
        <begin position="57"/>
        <end position="80"/>
    </location>
</feature>
<feature type="transmembrane region" description="Helical" evidence="1">
    <location>
        <begin position="27"/>
        <end position="45"/>
    </location>
</feature>
<feature type="transmembrane region" description="Helical" evidence="1">
    <location>
        <begin position="168"/>
        <end position="188"/>
    </location>
</feature>
<protein>
    <submittedName>
        <fullName evidence="2">Uncharacterized protein</fullName>
    </submittedName>
</protein>
<organism evidence="2 3">
    <name type="scientific">Candidatus Scalindua brodae</name>
    <dbReference type="NCBI Taxonomy" id="237368"/>
    <lineage>
        <taxon>Bacteria</taxon>
        <taxon>Pseudomonadati</taxon>
        <taxon>Planctomycetota</taxon>
        <taxon>Candidatus Brocadiia</taxon>
        <taxon>Candidatus Brocadiales</taxon>
        <taxon>Candidatus Scalinduaceae</taxon>
        <taxon>Candidatus Scalindua</taxon>
    </lineage>
</organism>
<keyword evidence="1" id="KW-1133">Transmembrane helix</keyword>
<gene>
    <name evidence="2" type="ORF">SCABRO_02295</name>
</gene>
<evidence type="ECO:0000313" key="2">
    <source>
        <dbReference type="EMBL" id="KHE91983.1"/>
    </source>
</evidence>
<dbReference type="AlphaFoldDB" id="A0A0B0ELH3"/>
<name>A0A0B0ELH3_9BACT</name>
<evidence type="ECO:0000313" key="3">
    <source>
        <dbReference type="Proteomes" id="UP000030652"/>
    </source>
</evidence>
<dbReference type="Proteomes" id="UP000030652">
    <property type="component" value="Unassembled WGS sequence"/>
</dbReference>
<sequence>KNCTHHATRLNLRIPGTEISSLSQPSLPGAIFSIILSGLLVAEIISKTDIIHANYIFIFSASIFFALTLSFTINYFTALILKETVTEHLKRFGYTLIPLILFGFISLYSIDVFGNVKGSLMIFNAYKLNLNFTMTFQLLTVLTGLLITEYLINKIILNVINKRRQFQIFAIQGIVPLILSIVYITLFFA</sequence>
<accession>A0A0B0ELH3</accession>
<comment type="caution">
    <text evidence="2">The sequence shown here is derived from an EMBL/GenBank/DDBJ whole genome shotgun (WGS) entry which is preliminary data.</text>
</comment>
<reference evidence="2 3" key="1">
    <citation type="submission" date="2014-10" db="EMBL/GenBank/DDBJ databases">
        <title>Draft genome of anammox bacterium scalindua brodae, obtained using differential coverage binning of sequence data from two enrichment reactors.</title>
        <authorList>
            <person name="Speth D.R."/>
            <person name="Russ L."/>
            <person name="Kartal B."/>
            <person name="Op den Camp H.J."/>
            <person name="Dutilh B.E."/>
            <person name="Jetten M.S."/>
        </authorList>
    </citation>
    <scope>NUCLEOTIDE SEQUENCE [LARGE SCALE GENOMIC DNA]</scope>
    <source>
        <strain evidence="2">RU1</strain>
    </source>
</reference>
<evidence type="ECO:0000256" key="1">
    <source>
        <dbReference type="SAM" id="Phobius"/>
    </source>
</evidence>
<keyword evidence="1" id="KW-0812">Transmembrane</keyword>
<feature type="non-terminal residue" evidence="2">
    <location>
        <position position="1"/>
    </location>
</feature>
<proteinExistence type="predicted"/>
<feature type="transmembrane region" description="Helical" evidence="1">
    <location>
        <begin position="130"/>
        <end position="147"/>
    </location>
</feature>